<name>A0AAV0F5G2_9ASTE</name>
<proteinExistence type="predicted"/>
<organism evidence="2 3">
    <name type="scientific">Cuscuta epithymum</name>
    <dbReference type="NCBI Taxonomy" id="186058"/>
    <lineage>
        <taxon>Eukaryota</taxon>
        <taxon>Viridiplantae</taxon>
        <taxon>Streptophyta</taxon>
        <taxon>Embryophyta</taxon>
        <taxon>Tracheophyta</taxon>
        <taxon>Spermatophyta</taxon>
        <taxon>Magnoliopsida</taxon>
        <taxon>eudicotyledons</taxon>
        <taxon>Gunneridae</taxon>
        <taxon>Pentapetalae</taxon>
        <taxon>asterids</taxon>
        <taxon>lamiids</taxon>
        <taxon>Solanales</taxon>
        <taxon>Convolvulaceae</taxon>
        <taxon>Cuscuteae</taxon>
        <taxon>Cuscuta</taxon>
        <taxon>Cuscuta subgen. Cuscuta</taxon>
    </lineage>
</organism>
<sequence length="108" mass="12449">MWSDPFELSAAVPIKSNNIQTPNKIQVSTQYDYSSKRAITRVQLLSIYFSLFPLHFFFTSYISLPFSLSYSPTYPTLNLLLSISLQMELSGTGEDPNSYHKAWHIHRI</sequence>
<feature type="transmembrane region" description="Helical" evidence="1">
    <location>
        <begin position="44"/>
        <end position="64"/>
    </location>
</feature>
<reference evidence="2" key="1">
    <citation type="submission" date="2022-07" db="EMBL/GenBank/DDBJ databases">
        <authorList>
            <person name="Macas J."/>
            <person name="Novak P."/>
            <person name="Neumann P."/>
        </authorList>
    </citation>
    <scope>NUCLEOTIDE SEQUENCE</scope>
</reference>
<keyword evidence="1" id="KW-1133">Transmembrane helix</keyword>
<keyword evidence="1" id="KW-0812">Transmembrane</keyword>
<dbReference type="EMBL" id="CAMAPF010000962">
    <property type="protein sequence ID" value="CAH9130602.1"/>
    <property type="molecule type" value="Genomic_DNA"/>
</dbReference>
<evidence type="ECO:0000313" key="3">
    <source>
        <dbReference type="Proteomes" id="UP001152523"/>
    </source>
</evidence>
<evidence type="ECO:0000313" key="2">
    <source>
        <dbReference type="EMBL" id="CAH9130602.1"/>
    </source>
</evidence>
<protein>
    <submittedName>
        <fullName evidence="2">Uncharacterized protein</fullName>
    </submittedName>
</protein>
<keyword evidence="3" id="KW-1185">Reference proteome</keyword>
<keyword evidence="1" id="KW-0472">Membrane</keyword>
<gene>
    <name evidence="2" type="ORF">CEPIT_LOCUS30757</name>
</gene>
<dbReference type="Proteomes" id="UP001152523">
    <property type="component" value="Unassembled WGS sequence"/>
</dbReference>
<comment type="caution">
    <text evidence="2">The sequence shown here is derived from an EMBL/GenBank/DDBJ whole genome shotgun (WGS) entry which is preliminary data.</text>
</comment>
<dbReference type="AlphaFoldDB" id="A0AAV0F5G2"/>
<evidence type="ECO:0000256" key="1">
    <source>
        <dbReference type="SAM" id="Phobius"/>
    </source>
</evidence>
<accession>A0AAV0F5G2</accession>